<keyword evidence="3" id="KW-1185">Reference proteome</keyword>
<reference evidence="2 3" key="1">
    <citation type="submission" date="2023-09" db="EMBL/GenBank/DDBJ databases">
        <authorList>
            <person name="Rey-Velasco X."/>
        </authorList>
    </citation>
    <scope>NUCLEOTIDE SEQUENCE [LARGE SCALE GENOMIC DNA]</scope>
    <source>
        <strain evidence="2 3">W345</strain>
    </source>
</reference>
<dbReference type="EMBL" id="JAVRIC010000006">
    <property type="protein sequence ID" value="MDT0496908.1"/>
    <property type="molecule type" value="Genomic_DNA"/>
</dbReference>
<protein>
    <submittedName>
        <fullName evidence="2">Phage holin family protein</fullName>
    </submittedName>
</protein>
<keyword evidence="1" id="KW-0472">Membrane</keyword>
<dbReference type="InterPro" id="IPR009937">
    <property type="entry name" value="Phage_holin_3_6"/>
</dbReference>
<dbReference type="Pfam" id="PF07332">
    <property type="entry name" value="Phage_holin_3_6"/>
    <property type="match status" value="1"/>
</dbReference>
<keyword evidence="1" id="KW-1133">Transmembrane helix</keyword>
<feature type="transmembrane region" description="Helical" evidence="1">
    <location>
        <begin position="78"/>
        <end position="96"/>
    </location>
</feature>
<evidence type="ECO:0000313" key="2">
    <source>
        <dbReference type="EMBL" id="MDT0496908.1"/>
    </source>
</evidence>
<evidence type="ECO:0000313" key="3">
    <source>
        <dbReference type="Proteomes" id="UP001254608"/>
    </source>
</evidence>
<evidence type="ECO:0000256" key="1">
    <source>
        <dbReference type="SAM" id="Phobius"/>
    </source>
</evidence>
<proteinExistence type="predicted"/>
<accession>A0ABU2WGB3</accession>
<gene>
    <name evidence="2" type="ORF">RM530_05955</name>
</gene>
<dbReference type="Proteomes" id="UP001254608">
    <property type="component" value="Unassembled WGS sequence"/>
</dbReference>
<dbReference type="RefSeq" id="WP_311364302.1">
    <property type="nucleotide sequence ID" value="NZ_JAVRIC010000006.1"/>
</dbReference>
<name>A0ABU2WGB3_9GAMM</name>
<sequence length="126" mass="13686">MREPRPIVDLLSDLIVQASLLFRQELDLARSETSDRIAAIGGALAIILAGVVLCGIAVLLLLDTAILLLTMAGIPEPWSSLLVAAVSLVFGVLILLKGLREVRAIRITPKRTIEQLRRDVAVVKER</sequence>
<feature type="transmembrane region" description="Helical" evidence="1">
    <location>
        <begin position="39"/>
        <end position="72"/>
    </location>
</feature>
<keyword evidence="1" id="KW-0812">Transmembrane</keyword>
<organism evidence="2 3">
    <name type="scientific">Banduia mediterranea</name>
    <dbReference type="NCBI Taxonomy" id="3075609"/>
    <lineage>
        <taxon>Bacteria</taxon>
        <taxon>Pseudomonadati</taxon>
        <taxon>Pseudomonadota</taxon>
        <taxon>Gammaproteobacteria</taxon>
        <taxon>Nevskiales</taxon>
        <taxon>Algiphilaceae</taxon>
        <taxon>Banduia</taxon>
    </lineage>
</organism>
<comment type="caution">
    <text evidence="2">The sequence shown here is derived from an EMBL/GenBank/DDBJ whole genome shotgun (WGS) entry which is preliminary data.</text>
</comment>